<dbReference type="Gene3D" id="3.40.50.1820">
    <property type="entry name" value="alpha/beta hydrolase"/>
    <property type="match status" value="1"/>
</dbReference>
<sequence>MTDDALDPALRAMLKAAAEAPAGPSIRDLPVPEARAAYRERYLIRGIRAPEAPVAMTEHVLELPDRVIDARLYRPARAGDAPALPLVIYFHGGGFVVGDPAAYDNQSRWLADRLGALVLTPDYRLAPEHPFPAAVADAWDVFTLVAGDAAAWGADPAAIGLAGDSAGGCLTLVTALTARDRPNGPQPVAGLALYPVTDFRPNAGEDVSYPSMAAFGRGYFLDTATMDWFCDLLLTGTEDARDPRASPLLWPDVAGTCPIVLATAGFDPLSDQGDAMADRLAAAGVPVDHLRLPDMIHNFPGYAGLSAGAEAAFARVVDAFGARLSRTARG</sequence>
<dbReference type="InterPro" id="IPR050300">
    <property type="entry name" value="GDXG_lipolytic_enzyme"/>
</dbReference>
<evidence type="ECO:0000313" key="6">
    <source>
        <dbReference type="Proteomes" id="UP000075787"/>
    </source>
</evidence>
<evidence type="ECO:0000256" key="3">
    <source>
        <dbReference type="PROSITE-ProRule" id="PRU10038"/>
    </source>
</evidence>
<proteinExistence type="inferred from homology"/>
<dbReference type="InterPro" id="IPR029058">
    <property type="entry name" value="AB_hydrolase_fold"/>
</dbReference>
<gene>
    <name evidence="5" type="ORF">AUP44_01525</name>
</gene>
<organism evidence="5 6">
    <name type="scientific">Tistrella mobilis</name>
    <dbReference type="NCBI Taxonomy" id="171437"/>
    <lineage>
        <taxon>Bacteria</taxon>
        <taxon>Pseudomonadati</taxon>
        <taxon>Pseudomonadota</taxon>
        <taxon>Alphaproteobacteria</taxon>
        <taxon>Geminicoccales</taxon>
        <taxon>Geminicoccaceae</taxon>
        <taxon>Tistrella</taxon>
    </lineage>
</organism>
<dbReference type="GO" id="GO:0016787">
    <property type="term" value="F:hydrolase activity"/>
    <property type="evidence" value="ECO:0007669"/>
    <property type="project" value="UniProtKB-KW"/>
</dbReference>
<dbReference type="PANTHER" id="PTHR48081">
    <property type="entry name" value="AB HYDROLASE SUPERFAMILY PROTEIN C4A8.06C"/>
    <property type="match status" value="1"/>
</dbReference>
<dbReference type="Proteomes" id="UP000075787">
    <property type="component" value="Unassembled WGS sequence"/>
</dbReference>
<dbReference type="Pfam" id="PF07859">
    <property type="entry name" value="Abhydrolase_3"/>
    <property type="match status" value="1"/>
</dbReference>
<feature type="active site" evidence="3">
    <location>
        <position position="165"/>
    </location>
</feature>
<dbReference type="PROSITE" id="PS01174">
    <property type="entry name" value="LIPASE_GDXG_SER"/>
    <property type="match status" value="1"/>
</dbReference>
<evidence type="ECO:0000259" key="4">
    <source>
        <dbReference type="Pfam" id="PF07859"/>
    </source>
</evidence>
<evidence type="ECO:0000256" key="1">
    <source>
        <dbReference type="ARBA" id="ARBA00010515"/>
    </source>
</evidence>
<dbReference type="PANTHER" id="PTHR48081:SF8">
    <property type="entry name" value="ALPHA_BETA HYDROLASE FOLD-3 DOMAIN-CONTAINING PROTEIN-RELATED"/>
    <property type="match status" value="1"/>
</dbReference>
<dbReference type="EMBL" id="LPZR01000201">
    <property type="protein sequence ID" value="KYO50347.1"/>
    <property type="molecule type" value="Genomic_DNA"/>
</dbReference>
<dbReference type="RefSeq" id="WP_062768377.1">
    <property type="nucleotide sequence ID" value="NZ_CP121042.1"/>
</dbReference>
<evidence type="ECO:0000256" key="2">
    <source>
        <dbReference type="ARBA" id="ARBA00022801"/>
    </source>
</evidence>
<dbReference type="GeneID" id="97238870"/>
<dbReference type="InterPro" id="IPR013094">
    <property type="entry name" value="AB_hydrolase_3"/>
</dbReference>
<reference evidence="5 6" key="1">
    <citation type="submission" date="2015-12" db="EMBL/GenBank/DDBJ databases">
        <title>Genome sequence of Tistrella mobilis MCCC 1A02139.</title>
        <authorList>
            <person name="Lu L."/>
            <person name="Lai Q."/>
            <person name="Shao Z."/>
            <person name="Qian P."/>
        </authorList>
    </citation>
    <scope>NUCLEOTIDE SEQUENCE [LARGE SCALE GENOMIC DNA]</scope>
    <source>
        <strain evidence="5 6">MCCC 1A02139</strain>
    </source>
</reference>
<dbReference type="SUPFAM" id="SSF53474">
    <property type="entry name" value="alpha/beta-Hydrolases"/>
    <property type="match status" value="1"/>
</dbReference>
<dbReference type="InterPro" id="IPR033140">
    <property type="entry name" value="Lipase_GDXG_put_SER_AS"/>
</dbReference>
<dbReference type="InterPro" id="IPR002168">
    <property type="entry name" value="Lipase_GDXG_HIS_AS"/>
</dbReference>
<keyword evidence="2" id="KW-0378">Hydrolase</keyword>
<comment type="caution">
    <text evidence="5">The sequence shown here is derived from an EMBL/GenBank/DDBJ whole genome shotgun (WGS) entry which is preliminary data.</text>
</comment>
<protein>
    <recommendedName>
        <fullName evidence="4">Alpha/beta hydrolase fold-3 domain-containing protein</fullName>
    </recommendedName>
</protein>
<dbReference type="PROSITE" id="PS01173">
    <property type="entry name" value="LIPASE_GDXG_HIS"/>
    <property type="match status" value="1"/>
</dbReference>
<name>A0A162K2I2_9PROT</name>
<comment type="similarity">
    <text evidence="1">Belongs to the 'GDXG' lipolytic enzyme family.</text>
</comment>
<feature type="domain" description="Alpha/beta hydrolase fold-3" evidence="4">
    <location>
        <begin position="87"/>
        <end position="299"/>
    </location>
</feature>
<dbReference type="OrthoDB" id="9806180at2"/>
<evidence type="ECO:0000313" key="5">
    <source>
        <dbReference type="EMBL" id="KYO50347.1"/>
    </source>
</evidence>
<dbReference type="AlphaFoldDB" id="A0A162K2I2"/>
<accession>A0A162K2I2</accession>